<evidence type="ECO:0000256" key="4">
    <source>
        <dbReference type="SAM" id="SignalP"/>
    </source>
</evidence>
<dbReference type="AlphaFoldDB" id="A0A080ZM61"/>
<organism evidence="6 7">
    <name type="scientific">Phytophthora nicotianae P1976</name>
    <dbReference type="NCBI Taxonomy" id="1317066"/>
    <lineage>
        <taxon>Eukaryota</taxon>
        <taxon>Sar</taxon>
        <taxon>Stramenopiles</taxon>
        <taxon>Oomycota</taxon>
        <taxon>Peronosporomycetes</taxon>
        <taxon>Peronosporales</taxon>
        <taxon>Peronosporaceae</taxon>
        <taxon>Phytophthora</taxon>
    </lineage>
</organism>
<sequence length="384" mass="42476">MRVLQLIILIGFASSLAVAAASTDFGTTGVVKVGSNVNVNHLSRVLSADKAKRSLRRSDLDKQPETDSDDEERGGLDKVDDVVSKVDDLAGHAGKGQSNLDALIQKNYDEFAEFATQGKKLGKGLEFAQTGGKLKTLATKYKAELTEWSKLIKQLTRQYPEADKLTLSTLRQLGEIEDMRKVDVANKLKGTKSTPDGMRRKITPFPGMETPDPKYMISHIGRGDQRFGEDGSRLLSSAVVMRTNEQGQHQILLISSSNPKKGDFLLPKGGWDKGEDIETAALREVIEEGGVRAQLAHNLGELKFKDGDKSYTYFSYLMKSNKIYDDWAESIRYRLWVTLDDALVMLKGREHMVQLVKRAKAVDNQITAGIRPAVDADLGAFKLT</sequence>
<keyword evidence="1" id="KW-0479">Metal-binding</keyword>
<dbReference type="Proteomes" id="UP000028582">
    <property type="component" value="Unassembled WGS sequence"/>
</dbReference>
<comment type="caution">
    <text evidence="6">The sequence shown here is derived from an EMBL/GenBank/DDBJ whole genome shotgun (WGS) entry which is preliminary data.</text>
</comment>
<dbReference type="PANTHER" id="PTHR12629:SF0">
    <property type="entry name" value="DIPHOSPHOINOSITOL-POLYPHOSPHATE DIPHOSPHATASE"/>
    <property type="match status" value="1"/>
</dbReference>
<evidence type="ECO:0000313" key="7">
    <source>
        <dbReference type="Proteomes" id="UP000028582"/>
    </source>
</evidence>
<dbReference type="GO" id="GO:0005634">
    <property type="term" value="C:nucleus"/>
    <property type="evidence" value="ECO:0007669"/>
    <property type="project" value="TreeGrafter"/>
</dbReference>
<dbReference type="GO" id="GO:0016787">
    <property type="term" value="F:hydrolase activity"/>
    <property type="evidence" value="ECO:0007669"/>
    <property type="project" value="UniProtKB-KW"/>
</dbReference>
<feature type="chain" id="PRO_5001753435" description="Nudix hydrolase domain-containing protein" evidence="4">
    <location>
        <begin position="22"/>
        <end position="384"/>
    </location>
</feature>
<dbReference type="PROSITE" id="PS00893">
    <property type="entry name" value="NUDIX_BOX"/>
    <property type="match status" value="1"/>
</dbReference>
<proteinExistence type="predicted"/>
<evidence type="ECO:0000259" key="5">
    <source>
        <dbReference type="PROSITE" id="PS51462"/>
    </source>
</evidence>
<dbReference type="InterPro" id="IPR000086">
    <property type="entry name" value="NUDIX_hydrolase_dom"/>
</dbReference>
<dbReference type="GO" id="GO:0005737">
    <property type="term" value="C:cytoplasm"/>
    <property type="evidence" value="ECO:0007669"/>
    <property type="project" value="TreeGrafter"/>
</dbReference>
<feature type="region of interest" description="Disordered" evidence="3">
    <location>
        <begin position="54"/>
        <end position="77"/>
    </location>
</feature>
<dbReference type="InterPro" id="IPR020084">
    <property type="entry name" value="NUDIX_hydrolase_CS"/>
</dbReference>
<dbReference type="Pfam" id="PF00293">
    <property type="entry name" value="NUDIX"/>
    <property type="match status" value="1"/>
</dbReference>
<feature type="domain" description="Nudix hydrolase" evidence="5">
    <location>
        <begin position="231"/>
        <end position="359"/>
    </location>
</feature>
<evidence type="ECO:0000256" key="3">
    <source>
        <dbReference type="SAM" id="MobiDB-lite"/>
    </source>
</evidence>
<accession>A0A080ZM61</accession>
<dbReference type="SUPFAM" id="SSF55811">
    <property type="entry name" value="Nudix"/>
    <property type="match status" value="1"/>
</dbReference>
<evidence type="ECO:0000256" key="2">
    <source>
        <dbReference type="ARBA" id="ARBA00022801"/>
    </source>
</evidence>
<dbReference type="InterPro" id="IPR015797">
    <property type="entry name" value="NUDIX_hydrolase-like_dom_sf"/>
</dbReference>
<feature type="signal peptide" evidence="4">
    <location>
        <begin position="1"/>
        <end position="21"/>
    </location>
</feature>
<dbReference type="PANTHER" id="PTHR12629">
    <property type="entry name" value="DIPHOSPHOINOSITOL POLYPHOSPHATE PHOSPHOHYDROLASE"/>
    <property type="match status" value="1"/>
</dbReference>
<evidence type="ECO:0000313" key="6">
    <source>
        <dbReference type="EMBL" id="ETO67722.1"/>
    </source>
</evidence>
<gene>
    <name evidence="6" type="ORF">F444_15381</name>
</gene>
<dbReference type="Gene3D" id="3.90.79.10">
    <property type="entry name" value="Nucleoside Triphosphate Pyrophosphohydrolase"/>
    <property type="match status" value="1"/>
</dbReference>
<keyword evidence="4" id="KW-0732">Signal</keyword>
<keyword evidence="2" id="KW-0378">Hydrolase</keyword>
<dbReference type="GO" id="GO:0046872">
    <property type="term" value="F:metal ion binding"/>
    <property type="evidence" value="ECO:0007669"/>
    <property type="project" value="UniProtKB-KW"/>
</dbReference>
<dbReference type="EMBL" id="ANJA01002855">
    <property type="protein sequence ID" value="ETO67722.1"/>
    <property type="molecule type" value="Genomic_DNA"/>
</dbReference>
<feature type="compositionally biased region" description="Basic and acidic residues" evidence="3">
    <location>
        <begin position="54"/>
        <end position="65"/>
    </location>
</feature>
<feature type="region of interest" description="Disordered" evidence="3">
    <location>
        <begin position="189"/>
        <end position="212"/>
    </location>
</feature>
<reference evidence="6 7" key="1">
    <citation type="submission" date="2013-11" db="EMBL/GenBank/DDBJ databases">
        <title>The Genome Sequence of Phytophthora parasitica P1976.</title>
        <authorList>
            <consortium name="The Broad Institute Genomics Platform"/>
            <person name="Russ C."/>
            <person name="Tyler B."/>
            <person name="Panabieres F."/>
            <person name="Shan W."/>
            <person name="Tripathy S."/>
            <person name="Grunwald N."/>
            <person name="Machado M."/>
            <person name="Johnson C.S."/>
            <person name="Walker B."/>
            <person name="Young S."/>
            <person name="Zeng Q."/>
            <person name="Gargeya S."/>
            <person name="Fitzgerald M."/>
            <person name="Haas B."/>
            <person name="Abouelleil A."/>
            <person name="Allen A.W."/>
            <person name="Alvarado L."/>
            <person name="Arachchi H.M."/>
            <person name="Berlin A.M."/>
            <person name="Chapman S.B."/>
            <person name="Gainer-Dewar J."/>
            <person name="Goldberg J."/>
            <person name="Griggs A."/>
            <person name="Gujja S."/>
            <person name="Hansen M."/>
            <person name="Howarth C."/>
            <person name="Imamovic A."/>
            <person name="Ireland A."/>
            <person name="Larimer J."/>
            <person name="McCowan C."/>
            <person name="Murphy C."/>
            <person name="Pearson M."/>
            <person name="Poon T.W."/>
            <person name="Priest M."/>
            <person name="Roberts A."/>
            <person name="Saif S."/>
            <person name="Shea T."/>
            <person name="Sisk P."/>
            <person name="Sykes S."/>
            <person name="Wortman J."/>
            <person name="Nusbaum C."/>
            <person name="Birren B."/>
        </authorList>
    </citation>
    <scope>NUCLEOTIDE SEQUENCE [LARGE SCALE GENOMIC DNA]</scope>
    <source>
        <strain evidence="6 7">P1976</strain>
    </source>
</reference>
<dbReference type="PROSITE" id="PS51462">
    <property type="entry name" value="NUDIX"/>
    <property type="match status" value="1"/>
</dbReference>
<name>A0A080ZM61_PHYNI</name>
<protein>
    <recommendedName>
        <fullName evidence="5">Nudix hydrolase domain-containing protein</fullName>
    </recommendedName>
</protein>
<dbReference type="OrthoDB" id="128927at2759"/>
<evidence type="ECO:0000256" key="1">
    <source>
        <dbReference type="ARBA" id="ARBA00022723"/>
    </source>
</evidence>